<dbReference type="Gene3D" id="3.40.47.10">
    <property type="match status" value="1"/>
</dbReference>
<dbReference type="PANTHER" id="PTHR34069:SF2">
    <property type="entry name" value="BETA-KETOACYL-[ACYL-CARRIER-PROTEIN] SYNTHASE III"/>
    <property type="match status" value="1"/>
</dbReference>
<protein>
    <recommendedName>
        <fullName evidence="3">Beta-ketoacyl-[acyl-carrier-protein] synthase III C-terminal domain-containing protein</fullName>
    </recommendedName>
</protein>
<dbReference type="InterPro" id="IPR016039">
    <property type="entry name" value="Thiolase-like"/>
</dbReference>
<dbReference type="PANTHER" id="PTHR34069">
    <property type="entry name" value="3-OXOACYL-[ACYL-CARRIER-PROTEIN] SYNTHASE 3"/>
    <property type="match status" value="1"/>
</dbReference>
<dbReference type="EMBL" id="VSSQ01015650">
    <property type="protein sequence ID" value="MPM56226.1"/>
    <property type="molecule type" value="Genomic_DNA"/>
</dbReference>
<dbReference type="InterPro" id="IPR013747">
    <property type="entry name" value="ACP_syn_III_C"/>
</dbReference>
<evidence type="ECO:0000259" key="3">
    <source>
        <dbReference type="Pfam" id="PF08541"/>
    </source>
</evidence>
<accession>A0A645ATJ7</accession>
<organism evidence="4">
    <name type="scientific">bioreactor metagenome</name>
    <dbReference type="NCBI Taxonomy" id="1076179"/>
    <lineage>
        <taxon>unclassified sequences</taxon>
        <taxon>metagenomes</taxon>
        <taxon>ecological metagenomes</taxon>
    </lineage>
</organism>
<reference evidence="4" key="1">
    <citation type="submission" date="2019-08" db="EMBL/GenBank/DDBJ databases">
        <authorList>
            <person name="Kucharzyk K."/>
            <person name="Murdoch R.W."/>
            <person name="Higgins S."/>
            <person name="Loffler F."/>
        </authorList>
    </citation>
    <scope>NUCLEOTIDE SEQUENCE</scope>
</reference>
<proteinExistence type="predicted"/>
<comment type="caution">
    <text evidence="4">The sequence shown here is derived from an EMBL/GenBank/DDBJ whole genome shotgun (WGS) entry which is preliminary data.</text>
</comment>
<dbReference type="SUPFAM" id="SSF53901">
    <property type="entry name" value="Thiolase-like"/>
    <property type="match status" value="1"/>
</dbReference>
<name>A0A645ATJ7_9ZZZZ</name>
<keyword evidence="2" id="KW-0012">Acyltransferase</keyword>
<evidence type="ECO:0000256" key="1">
    <source>
        <dbReference type="ARBA" id="ARBA00022679"/>
    </source>
</evidence>
<dbReference type="Pfam" id="PF08541">
    <property type="entry name" value="ACP_syn_III_C"/>
    <property type="match status" value="1"/>
</dbReference>
<keyword evidence="1" id="KW-0808">Transferase</keyword>
<sequence>MADAGSATIVGEVNKETYMDFSIRNYGSNFDKLIIPAGAFRNPTNSLNGVVTERENGNRRSDRNTYMDGLAIMNFALTDVAELVKDTISREQAIDLFVFHQANKMIVNSVAMALKLPLDKVPVFVDGYGNTSSASIPLALCGIINDKPEEMTKYKKVLLAGFGVGLSCGTVVTDLEQTVFLPIKEV</sequence>
<gene>
    <name evidence="4" type="ORF">SDC9_103028</name>
</gene>
<feature type="domain" description="Beta-ketoacyl-[acyl-carrier-protein] synthase III C-terminal" evidence="3">
    <location>
        <begin position="91"/>
        <end position="172"/>
    </location>
</feature>
<evidence type="ECO:0000313" key="4">
    <source>
        <dbReference type="EMBL" id="MPM56226.1"/>
    </source>
</evidence>
<dbReference type="GO" id="GO:0016746">
    <property type="term" value="F:acyltransferase activity"/>
    <property type="evidence" value="ECO:0007669"/>
    <property type="project" value="UniProtKB-KW"/>
</dbReference>
<evidence type="ECO:0000256" key="2">
    <source>
        <dbReference type="ARBA" id="ARBA00023315"/>
    </source>
</evidence>
<dbReference type="GO" id="GO:0044550">
    <property type="term" value="P:secondary metabolite biosynthetic process"/>
    <property type="evidence" value="ECO:0007669"/>
    <property type="project" value="TreeGrafter"/>
</dbReference>
<dbReference type="AlphaFoldDB" id="A0A645ATJ7"/>